<feature type="signal peptide" evidence="2">
    <location>
        <begin position="1"/>
        <end position="28"/>
    </location>
</feature>
<dbReference type="GO" id="GO:0008270">
    <property type="term" value="F:zinc ion binding"/>
    <property type="evidence" value="ECO:0007669"/>
    <property type="project" value="InterPro"/>
</dbReference>
<sequence>MGSTNSLRLMAAASLRFIFLSLPPGFLCLRIVTPGKWGGRPANCSSPLKAVQTGYVIVLHTAGGSCKTGAECNQQMTNIQHYHMNNKGWCNIAYNFLIGEDGKVYEGRGWNTEGAHTYGYNDISLGIAFMGDFTGNSCAAISQKGQDIAGVRAAFLKAPRISACLVPSISLAPVLHSRPPPHDPCIALCITCGGWGGEWDGGAGW</sequence>
<evidence type="ECO:0000256" key="1">
    <source>
        <dbReference type="ARBA" id="ARBA00007553"/>
    </source>
</evidence>
<keyword evidence="2" id="KW-0732">Signal</keyword>
<dbReference type="InterPro" id="IPR002502">
    <property type="entry name" value="Amidase_domain"/>
</dbReference>
<evidence type="ECO:0000256" key="2">
    <source>
        <dbReference type="SAM" id="SignalP"/>
    </source>
</evidence>
<reference evidence="5" key="2">
    <citation type="submission" date="2025-09" db="UniProtKB">
        <authorList>
            <consortium name="Ensembl"/>
        </authorList>
    </citation>
    <scope>IDENTIFICATION</scope>
</reference>
<protein>
    <recommendedName>
        <fullName evidence="7">Peptidoglycan-recognition protein</fullName>
    </recommendedName>
</protein>
<evidence type="ECO:0008006" key="7">
    <source>
        <dbReference type="Google" id="ProtNLM"/>
    </source>
</evidence>
<dbReference type="SMART" id="SM00701">
    <property type="entry name" value="PGRP"/>
    <property type="match status" value="1"/>
</dbReference>
<dbReference type="CDD" id="cd06583">
    <property type="entry name" value="PGRP"/>
    <property type="match status" value="1"/>
</dbReference>
<dbReference type="GeneTree" id="ENSGT00940000161006"/>
<dbReference type="SMART" id="SM00644">
    <property type="entry name" value="Ami_2"/>
    <property type="match status" value="1"/>
</dbReference>
<reference evidence="5" key="1">
    <citation type="submission" date="2025-08" db="UniProtKB">
        <authorList>
            <consortium name="Ensembl"/>
        </authorList>
    </citation>
    <scope>IDENTIFICATION</scope>
</reference>
<dbReference type="GO" id="GO:0008745">
    <property type="term" value="F:N-acetylmuramoyl-L-alanine amidase activity"/>
    <property type="evidence" value="ECO:0007669"/>
    <property type="project" value="InterPro"/>
</dbReference>
<evidence type="ECO:0000313" key="6">
    <source>
        <dbReference type="Proteomes" id="UP000472274"/>
    </source>
</evidence>
<dbReference type="PANTHER" id="PTHR11022">
    <property type="entry name" value="PEPTIDOGLYCAN RECOGNITION PROTEIN"/>
    <property type="match status" value="1"/>
</dbReference>
<dbReference type="InParanoid" id="A0A674JM88"/>
<dbReference type="GO" id="GO:0009253">
    <property type="term" value="P:peptidoglycan catabolic process"/>
    <property type="evidence" value="ECO:0007669"/>
    <property type="project" value="InterPro"/>
</dbReference>
<dbReference type="AlphaFoldDB" id="A0A674JM88"/>
<proteinExistence type="inferred from homology"/>
<evidence type="ECO:0000313" key="5">
    <source>
        <dbReference type="Ensembl" id="ENSTMTP00000021057.1"/>
    </source>
</evidence>
<comment type="similarity">
    <text evidence="1">Belongs to the N-acetylmuramoyl-L-alanine amidase 2 family.</text>
</comment>
<dbReference type="Gene3D" id="3.40.80.10">
    <property type="entry name" value="Peptidoglycan recognition protein-like"/>
    <property type="match status" value="1"/>
</dbReference>
<feature type="chain" id="PRO_5025595309" description="Peptidoglycan-recognition protein" evidence="2">
    <location>
        <begin position="29"/>
        <end position="205"/>
    </location>
</feature>
<dbReference type="Proteomes" id="UP000472274">
    <property type="component" value="Unplaced"/>
</dbReference>
<organism evidence="5 6">
    <name type="scientific">Terrapene triunguis</name>
    <name type="common">Three-toed box turtle</name>
    <dbReference type="NCBI Taxonomy" id="2587831"/>
    <lineage>
        <taxon>Eukaryota</taxon>
        <taxon>Metazoa</taxon>
        <taxon>Chordata</taxon>
        <taxon>Craniata</taxon>
        <taxon>Vertebrata</taxon>
        <taxon>Euteleostomi</taxon>
        <taxon>Archelosauria</taxon>
        <taxon>Testudinata</taxon>
        <taxon>Testudines</taxon>
        <taxon>Cryptodira</taxon>
        <taxon>Durocryptodira</taxon>
        <taxon>Testudinoidea</taxon>
        <taxon>Emydidae</taxon>
        <taxon>Terrapene</taxon>
    </lineage>
</organism>
<evidence type="ECO:0000259" key="3">
    <source>
        <dbReference type="SMART" id="SM00644"/>
    </source>
</evidence>
<name>A0A674JM88_9SAUR</name>
<feature type="domain" description="Peptidoglycan recognition protein family" evidence="4">
    <location>
        <begin position="29"/>
        <end position="170"/>
    </location>
</feature>
<dbReference type="SUPFAM" id="SSF55846">
    <property type="entry name" value="N-acetylmuramoyl-L-alanine amidase-like"/>
    <property type="match status" value="1"/>
</dbReference>
<dbReference type="Pfam" id="PF01510">
    <property type="entry name" value="Amidase_2"/>
    <property type="match status" value="1"/>
</dbReference>
<dbReference type="InterPro" id="IPR006619">
    <property type="entry name" value="PGRP_domain_met/bac"/>
</dbReference>
<evidence type="ECO:0000259" key="4">
    <source>
        <dbReference type="SMART" id="SM00701"/>
    </source>
</evidence>
<feature type="domain" description="N-acetylmuramoyl-L-alanine amidase" evidence="3">
    <location>
        <begin position="40"/>
        <end position="160"/>
    </location>
</feature>
<dbReference type="Ensembl" id="ENSTMTT00000021799.1">
    <property type="protein sequence ID" value="ENSTMTP00000021057.1"/>
    <property type="gene ID" value="ENSTMTG00000015347.1"/>
</dbReference>
<dbReference type="InterPro" id="IPR015510">
    <property type="entry name" value="PGRP"/>
</dbReference>
<dbReference type="PANTHER" id="PTHR11022:SF12">
    <property type="entry name" value="PEPTIDOGLYCAN RECOGNITION PROTEIN 3"/>
    <property type="match status" value="1"/>
</dbReference>
<accession>A0A674JM88</accession>
<dbReference type="InterPro" id="IPR036505">
    <property type="entry name" value="Amidase/PGRP_sf"/>
</dbReference>
<keyword evidence="6" id="KW-1185">Reference proteome</keyword>